<sequence length="509" mass="50029">MAATRRPITLAAATAVVAALGATAFALPALAAGSGSAAPGAPKLELKDGTLDWGFKQSFRSYVTGMAKGTIVAADGATQAPDNGPFTFTGGTGTYDTGTHATDTAFKGNVLFSSTAHGFAIKLADVKVLTAGTTGSIQADVTLNGTTQDDIAVAALDLSKVAPGQGEGGAMVFKDIPAALTAEGAKAFNGMYKEGDALDPATLSVKAVKPAPSPTPSVTPPVTATPTATATATTDPTATPSPTDSATRDPESGDGSVVDGNLDWGVKKRFRDYVTGPIAHGKVELSGGAAKSGEGYRFPEGRGSYDAGTKTLAASFDGGVRFLGHLTGGQYVLDLKLSGVEVEVNGTRGTLVADVSTKDRETGKTATHQNLGIASLTVPAGALTAQADVVKLTGVPAKLTAEGTKAFGGMYPAGEELDPVTVAVSLDEDAELPEGSGGTSGSGGSAGGSTEGGSAGTTTGGGTVGGTGGALASTGSEVPTTALAAASAGIAVAGAAVVFAIRRREATRS</sequence>
<protein>
    <submittedName>
        <fullName evidence="1">HtaA domain-containing protein</fullName>
    </submittedName>
</protein>
<reference evidence="1" key="1">
    <citation type="submission" date="2024-03" db="EMBL/GenBank/DDBJ databases">
        <title>Novel Streptomyces species of biotechnological and ecological value are a feature of Machair soil.</title>
        <authorList>
            <person name="Prole J.R."/>
            <person name="Goodfellow M."/>
            <person name="Allenby N."/>
            <person name="Ward A.C."/>
        </authorList>
    </citation>
    <scope>NUCLEOTIDE SEQUENCE</scope>
    <source>
        <strain evidence="1">MS2.AVA.5</strain>
    </source>
</reference>
<comment type="caution">
    <text evidence="1">The sequence shown here is derived from an EMBL/GenBank/DDBJ whole genome shotgun (WGS) entry which is preliminary data.</text>
</comment>
<dbReference type="EMBL" id="JBBKAJ010000022">
    <property type="protein sequence ID" value="MEJ8634652.1"/>
    <property type="molecule type" value="Genomic_DNA"/>
</dbReference>
<evidence type="ECO:0000313" key="2">
    <source>
        <dbReference type="Proteomes" id="UP001377168"/>
    </source>
</evidence>
<gene>
    <name evidence="1" type="ORF">WKI67_14750</name>
</gene>
<proteinExistence type="predicted"/>
<keyword evidence="2" id="KW-1185">Reference proteome</keyword>
<dbReference type="Proteomes" id="UP001377168">
    <property type="component" value="Unassembled WGS sequence"/>
</dbReference>
<evidence type="ECO:0000313" key="1">
    <source>
        <dbReference type="EMBL" id="MEJ8634652.1"/>
    </source>
</evidence>
<accession>A0ACC6PTF5</accession>
<organism evidence="1 2">
    <name type="scientific">Streptomyces achmelvichensis</name>
    <dbReference type="NCBI Taxonomy" id="3134111"/>
    <lineage>
        <taxon>Bacteria</taxon>
        <taxon>Bacillati</taxon>
        <taxon>Actinomycetota</taxon>
        <taxon>Actinomycetes</taxon>
        <taxon>Kitasatosporales</taxon>
        <taxon>Streptomycetaceae</taxon>
        <taxon>Streptomyces</taxon>
    </lineage>
</organism>
<name>A0ACC6PTF5_9ACTN</name>